<name>A0A517QW04_9PLAN</name>
<dbReference type="AlphaFoldDB" id="A0A517QW04"/>
<evidence type="ECO:0000259" key="3">
    <source>
        <dbReference type="PROSITE" id="PS51371"/>
    </source>
</evidence>
<dbReference type="Gene3D" id="3.10.580.10">
    <property type="entry name" value="CBS-domain"/>
    <property type="match status" value="1"/>
</dbReference>
<keyword evidence="1 2" id="KW-0129">CBS domain</keyword>
<evidence type="ECO:0000313" key="4">
    <source>
        <dbReference type="EMBL" id="QDT35845.1"/>
    </source>
</evidence>
<accession>A0A517QW04</accession>
<sequence>MMHSLTARNIMVTRLVTLKAGMDVYAAIATLLKHRISGAPVLDENGDYIGVFSEKCSMRVILDAACESLPQAIIDPFIDRHAKTVDPDTDILSIAQMFEEMPCRRLPVLEDGKVVGQVSRRDLLRSVHDMLLVAPAGRDSDLLYLSSLMDRNDSPIS</sequence>
<gene>
    <name evidence="4" type="primary">guaB_1</name>
    <name evidence="4" type="ORF">Pan189_01980</name>
</gene>
<feature type="domain" description="CBS" evidence="3">
    <location>
        <begin position="78"/>
        <end position="133"/>
    </location>
</feature>
<keyword evidence="5" id="KW-1185">Reference proteome</keyword>
<evidence type="ECO:0000256" key="1">
    <source>
        <dbReference type="ARBA" id="ARBA00023122"/>
    </source>
</evidence>
<dbReference type="PANTHER" id="PTHR43080:SF26">
    <property type="entry name" value="REGULATORY PROTEIN"/>
    <property type="match status" value="1"/>
</dbReference>
<dbReference type="EMBL" id="CP036268">
    <property type="protein sequence ID" value="QDT35845.1"/>
    <property type="molecule type" value="Genomic_DNA"/>
</dbReference>
<dbReference type="PROSITE" id="PS51371">
    <property type="entry name" value="CBS"/>
    <property type="match status" value="2"/>
</dbReference>
<evidence type="ECO:0000313" key="5">
    <source>
        <dbReference type="Proteomes" id="UP000317318"/>
    </source>
</evidence>
<dbReference type="RefSeq" id="WP_145362111.1">
    <property type="nucleotide sequence ID" value="NZ_CP036268.1"/>
</dbReference>
<keyword evidence="4" id="KW-0560">Oxidoreductase</keyword>
<reference evidence="4 5" key="1">
    <citation type="submission" date="2019-02" db="EMBL/GenBank/DDBJ databases">
        <title>Deep-cultivation of Planctomycetes and their phenomic and genomic characterization uncovers novel biology.</title>
        <authorList>
            <person name="Wiegand S."/>
            <person name="Jogler M."/>
            <person name="Boedeker C."/>
            <person name="Pinto D."/>
            <person name="Vollmers J."/>
            <person name="Rivas-Marin E."/>
            <person name="Kohn T."/>
            <person name="Peeters S.H."/>
            <person name="Heuer A."/>
            <person name="Rast P."/>
            <person name="Oberbeckmann S."/>
            <person name="Bunk B."/>
            <person name="Jeske O."/>
            <person name="Meyerdierks A."/>
            <person name="Storesund J.E."/>
            <person name="Kallscheuer N."/>
            <person name="Luecker S."/>
            <person name="Lage O.M."/>
            <person name="Pohl T."/>
            <person name="Merkel B.J."/>
            <person name="Hornburger P."/>
            <person name="Mueller R.-W."/>
            <person name="Bruemmer F."/>
            <person name="Labrenz M."/>
            <person name="Spormann A.M."/>
            <person name="Op den Camp H."/>
            <person name="Overmann J."/>
            <person name="Amann R."/>
            <person name="Jetten M.S.M."/>
            <person name="Mascher T."/>
            <person name="Medema M.H."/>
            <person name="Devos D.P."/>
            <person name="Kaster A.-K."/>
            <person name="Ovreas L."/>
            <person name="Rohde M."/>
            <person name="Galperin M.Y."/>
            <person name="Jogler C."/>
        </authorList>
    </citation>
    <scope>NUCLEOTIDE SEQUENCE [LARGE SCALE GENOMIC DNA]</scope>
    <source>
        <strain evidence="4 5">Pan189</strain>
    </source>
</reference>
<dbReference type="EC" id="1.1.1.205" evidence="4"/>
<dbReference type="SUPFAM" id="SSF54631">
    <property type="entry name" value="CBS-domain pair"/>
    <property type="match status" value="1"/>
</dbReference>
<protein>
    <submittedName>
        <fullName evidence="4">Inosine-5'-monophosphate dehydrogenase</fullName>
        <ecNumber evidence="4">1.1.1.205</ecNumber>
    </submittedName>
</protein>
<feature type="domain" description="CBS" evidence="3">
    <location>
        <begin position="11"/>
        <end position="68"/>
    </location>
</feature>
<proteinExistence type="predicted"/>
<dbReference type="Pfam" id="PF00571">
    <property type="entry name" value="CBS"/>
    <property type="match status" value="2"/>
</dbReference>
<dbReference type="SMART" id="SM00116">
    <property type="entry name" value="CBS"/>
    <property type="match status" value="2"/>
</dbReference>
<dbReference type="InterPro" id="IPR000644">
    <property type="entry name" value="CBS_dom"/>
</dbReference>
<dbReference type="GO" id="GO:0003938">
    <property type="term" value="F:IMP dehydrogenase activity"/>
    <property type="evidence" value="ECO:0007669"/>
    <property type="project" value="UniProtKB-EC"/>
</dbReference>
<dbReference type="PANTHER" id="PTHR43080">
    <property type="entry name" value="CBS DOMAIN-CONTAINING PROTEIN CBSX3, MITOCHONDRIAL"/>
    <property type="match status" value="1"/>
</dbReference>
<dbReference type="InterPro" id="IPR051257">
    <property type="entry name" value="Diverse_CBS-Domain"/>
</dbReference>
<dbReference type="InterPro" id="IPR046342">
    <property type="entry name" value="CBS_dom_sf"/>
</dbReference>
<organism evidence="4 5">
    <name type="scientific">Stratiformator vulcanicus</name>
    <dbReference type="NCBI Taxonomy" id="2527980"/>
    <lineage>
        <taxon>Bacteria</taxon>
        <taxon>Pseudomonadati</taxon>
        <taxon>Planctomycetota</taxon>
        <taxon>Planctomycetia</taxon>
        <taxon>Planctomycetales</taxon>
        <taxon>Planctomycetaceae</taxon>
        <taxon>Stratiformator</taxon>
    </lineage>
</organism>
<dbReference type="KEGG" id="svp:Pan189_01980"/>
<dbReference type="Proteomes" id="UP000317318">
    <property type="component" value="Chromosome"/>
</dbReference>
<evidence type="ECO:0000256" key="2">
    <source>
        <dbReference type="PROSITE-ProRule" id="PRU00703"/>
    </source>
</evidence>
<dbReference type="OrthoDB" id="9790355at2"/>